<name>A0A415P4X7_9FIRM</name>
<comment type="caution">
    <text evidence="2">The sequence shown here is derived from an EMBL/GenBank/DDBJ whole genome shotgun (WGS) entry which is preliminary data.</text>
</comment>
<feature type="transmembrane region" description="Helical" evidence="1">
    <location>
        <begin position="186"/>
        <end position="202"/>
    </location>
</feature>
<dbReference type="OrthoDB" id="1654407at2"/>
<evidence type="ECO:0000313" key="2">
    <source>
        <dbReference type="EMBL" id="RHM07675.1"/>
    </source>
</evidence>
<feature type="transmembrane region" description="Helical" evidence="1">
    <location>
        <begin position="214"/>
        <end position="237"/>
    </location>
</feature>
<feature type="transmembrane region" description="Helical" evidence="1">
    <location>
        <begin position="50"/>
        <end position="67"/>
    </location>
</feature>
<gene>
    <name evidence="2" type="ORF">DWZ83_08925</name>
</gene>
<feature type="transmembrane region" description="Helical" evidence="1">
    <location>
        <begin position="102"/>
        <end position="122"/>
    </location>
</feature>
<evidence type="ECO:0000256" key="1">
    <source>
        <dbReference type="SAM" id="Phobius"/>
    </source>
</evidence>
<keyword evidence="3" id="KW-1185">Reference proteome</keyword>
<dbReference type="EMBL" id="QRPK01000061">
    <property type="protein sequence ID" value="RHM07675.1"/>
    <property type="molecule type" value="Genomic_DNA"/>
</dbReference>
<organism evidence="2 3">
    <name type="scientific">Amedibacillus dolichus</name>
    <dbReference type="NCBI Taxonomy" id="31971"/>
    <lineage>
        <taxon>Bacteria</taxon>
        <taxon>Bacillati</taxon>
        <taxon>Bacillota</taxon>
        <taxon>Erysipelotrichia</taxon>
        <taxon>Erysipelotrichales</taxon>
        <taxon>Erysipelotrichaceae</taxon>
        <taxon>Amedibacillus</taxon>
    </lineage>
</organism>
<evidence type="ECO:0000313" key="3">
    <source>
        <dbReference type="Proteomes" id="UP000284868"/>
    </source>
</evidence>
<proteinExistence type="predicted"/>
<dbReference type="AlphaFoldDB" id="A0A415P4X7"/>
<feature type="transmembrane region" description="Helical" evidence="1">
    <location>
        <begin position="156"/>
        <end position="174"/>
    </location>
</feature>
<protein>
    <submittedName>
        <fullName evidence="2">Uncharacterized protein</fullName>
    </submittedName>
</protein>
<reference evidence="2 3" key="1">
    <citation type="submission" date="2018-08" db="EMBL/GenBank/DDBJ databases">
        <title>A genome reference for cultivated species of the human gut microbiota.</title>
        <authorList>
            <person name="Zou Y."/>
            <person name="Xue W."/>
            <person name="Luo G."/>
        </authorList>
    </citation>
    <scope>NUCLEOTIDE SEQUENCE [LARGE SCALE GENOMIC DNA]</scope>
    <source>
        <strain evidence="2 3">AF35-6BH</strain>
    </source>
</reference>
<sequence>MKEIRLFIENTSAPYIKHILILYFFILIFQPLLVLMNINVMNTNVGFPNPLMMIILYLGFLALFILHHKRYKTFMNKGGLTRIRLLPIAKTSFLYSELLFQFISYLGLFCANIIAWTLLYFLLRNQQPFQEHSYLFFMLSNTTSATYLPMTWNTLLFDLLTLINLTCISVFLLLGKDSDKYERNSLLYISMLALIFLFNWICKIENQLTELFEIMPLLSALVLLTLHPLILKSSFLWKRRKPK</sequence>
<dbReference type="RefSeq" id="WP_118365825.1">
    <property type="nucleotide sequence ID" value="NZ_CAJKGD010000031.1"/>
</dbReference>
<dbReference type="Proteomes" id="UP000284868">
    <property type="component" value="Unassembled WGS sequence"/>
</dbReference>
<keyword evidence="1" id="KW-0812">Transmembrane</keyword>
<accession>A0A415P4X7</accession>
<keyword evidence="1" id="KW-0472">Membrane</keyword>
<feature type="transmembrane region" description="Helical" evidence="1">
    <location>
        <begin position="20"/>
        <end position="38"/>
    </location>
</feature>
<keyword evidence="1" id="KW-1133">Transmembrane helix</keyword>